<dbReference type="Gene3D" id="1.20.120.450">
    <property type="entry name" value="dinb family like domain"/>
    <property type="match status" value="1"/>
</dbReference>
<evidence type="ECO:0000259" key="1">
    <source>
        <dbReference type="Pfam" id="PF12867"/>
    </source>
</evidence>
<dbReference type="Pfam" id="PF12867">
    <property type="entry name" value="DinB_2"/>
    <property type="match status" value="1"/>
</dbReference>
<accession>A0ABN1WBP3</accession>
<dbReference type="RefSeq" id="WP_344443009.1">
    <property type="nucleotide sequence ID" value="NZ_BAAALF010000067.1"/>
</dbReference>
<protein>
    <submittedName>
        <fullName evidence="2">Maleylpyruvate isomerase N-terminal domain-containing protein</fullName>
    </submittedName>
</protein>
<gene>
    <name evidence="2" type="ORF">GCM10009665_38820</name>
</gene>
<dbReference type="SUPFAM" id="SSF109854">
    <property type="entry name" value="DinB/YfiT-like putative metalloenzymes"/>
    <property type="match status" value="1"/>
</dbReference>
<keyword evidence="2" id="KW-0413">Isomerase</keyword>
<proteinExistence type="predicted"/>
<dbReference type="GO" id="GO:0016853">
    <property type="term" value="F:isomerase activity"/>
    <property type="evidence" value="ECO:0007669"/>
    <property type="project" value="UniProtKB-KW"/>
</dbReference>
<sequence length="186" mass="20563">MTTPESATAEIVPDTKDWTWVLERACPDCGFDTPNVPHTEVAALVRANAASWAALLAGDEDELRRRPGPATWSPLEYACHVRDVFRIFEQRLELMLGQDDPGFPNWDQDATAVAERYGEQDPAQVRADLVAAAELLAAGFERVTGEQWQRTGSRSDGARFTVASFARYLIHDPVHHLYDVTAVPAG</sequence>
<organism evidence="2 3">
    <name type="scientific">Kitasatospora nipponensis</name>
    <dbReference type="NCBI Taxonomy" id="258049"/>
    <lineage>
        <taxon>Bacteria</taxon>
        <taxon>Bacillati</taxon>
        <taxon>Actinomycetota</taxon>
        <taxon>Actinomycetes</taxon>
        <taxon>Kitasatosporales</taxon>
        <taxon>Streptomycetaceae</taxon>
        <taxon>Kitasatospora</taxon>
    </lineage>
</organism>
<dbReference type="InterPro" id="IPR034660">
    <property type="entry name" value="DinB/YfiT-like"/>
</dbReference>
<keyword evidence="3" id="KW-1185">Reference proteome</keyword>
<comment type="caution">
    <text evidence="2">The sequence shown here is derived from an EMBL/GenBank/DDBJ whole genome shotgun (WGS) entry which is preliminary data.</text>
</comment>
<dbReference type="EMBL" id="BAAALF010000067">
    <property type="protein sequence ID" value="GAA1244291.1"/>
    <property type="molecule type" value="Genomic_DNA"/>
</dbReference>
<feature type="domain" description="DinB-like" evidence="1">
    <location>
        <begin position="44"/>
        <end position="177"/>
    </location>
</feature>
<dbReference type="Proteomes" id="UP001500037">
    <property type="component" value="Unassembled WGS sequence"/>
</dbReference>
<evidence type="ECO:0000313" key="2">
    <source>
        <dbReference type="EMBL" id="GAA1244291.1"/>
    </source>
</evidence>
<name>A0ABN1WBP3_9ACTN</name>
<evidence type="ECO:0000313" key="3">
    <source>
        <dbReference type="Proteomes" id="UP001500037"/>
    </source>
</evidence>
<dbReference type="InterPro" id="IPR024775">
    <property type="entry name" value="DinB-like"/>
</dbReference>
<reference evidence="2 3" key="1">
    <citation type="journal article" date="2019" name="Int. J. Syst. Evol. Microbiol.">
        <title>The Global Catalogue of Microorganisms (GCM) 10K type strain sequencing project: providing services to taxonomists for standard genome sequencing and annotation.</title>
        <authorList>
            <consortium name="The Broad Institute Genomics Platform"/>
            <consortium name="The Broad Institute Genome Sequencing Center for Infectious Disease"/>
            <person name="Wu L."/>
            <person name="Ma J."/>
        </authorList>
    </citation>
    <scope>NUCLEOTIDE SEQUENCE [LARGE SCALE GENOMIC DNA]</scope>
    <source>
        <strain evidence="2 3">JCM 13004</strain>
    </source>
</reference>